<sequence>MYEVPEDRSLCVVSAFLSLALADRALDGIESFSDLERRQPALGSNIVTYRVKDSVKSIPIMRAISSCGEVSENRILTYNCSYTALRGLGQRASYGDTLTSYCFRRSFARQLDRAVGSEKRRRGMGHKTNKTIEYYKTGIQDLDTQAIIRGKLQRFELIEESISMMETRDLAAPQLPGAQLVGAASHLRHRTVPCDDDARDDLESDPNTSSSDNALSSDDKHDDKGSSQVQPSVLTTAKMTPAQQNYARRQSRKIAY</sequence>
<proteinExistence type="predicted"/>
<gene>
    <name evidence="1" type="ORF">BU25DRAFT_421276</name>
</gene>
<comment type="caution">
    <text evidence="1">The sequence shown here is derived from an EMBL/GenBank/DDBJ whole genome shotgun (WGS) entry which is preliminary data.</text>
</comment>
<evidence type="ECO:0000313" key="2">
    <source>
        <dbReference type="Proteomes" id="UP000799754"/>
    </source>
</evidence>
<accession>A0ACB6S2C0</accession>
<dbReference type="Proteomes" id="UP000799754">
    <property type="component" value="Unassembled WGS sequence"/>
</dbReference>
<reference evidence="1" key="1">
    <citation type="journal article" date="2020" name="Stud. Mycol.">
        <title>101 Dothideomycetes genomes: a test case for predicting lifestyles and emergence of pathogens.</title>
        <authorList>
            <person name="Haridas S."/>
            <person name="Albert R."/>
            <person name="Binder M."/>
            <person name="Bloem J."/>
            <person name="Labutti K."/>
            <person name="Salamov A."/>
            <person name="Andreopoulos B."/>
            <person name="Baker S."/>
            <person name="Barry K."/>
            <person name="Bills G."/>
            <person name="Bluhm B."/>
            <person name="Cannon C."/>
            <person name="Castanera R."/>
            <person name="Culley D."/>
            <person name="Daum C."/>
            <person name="Ezra D."/>
            <person name="Gonzalez J."/>
            <person name="Henrissat B."/>
            <person name="Kuo A."/>
            <person name="Liang C."/>
            <person name="Lipzen A."/>
            <person name="Lutzoni F."/>
            <person name="Magnuson J."/>
            <person name="Mondo S."/>
            <person name="Nolan M."/>
            <person name="Ohm R."/>
            <person name="Pangilinan J."/>
            <person name="Park H.-J."/>
            <person name="Ramirez L."/>
            <person name="Alfaro M."/>
            <person name="Sun H."/>
            <person name="Tritt A."/>
            <person name="Yoshinaga Y."/>
            <person name="Zwiers L.-H."/>
            <person name="Turgeon B."/>
            <person name="Goodwin S."/>
            <person name="Spatafora J."/>
            <person name="Crous P."/>
            <person name="Grigoriev I."/>
        </authorList>
    </citation>
    <scope>NUCLEOTIDE SEQUENCE</scope>
    <source>
        <strain evidence="1">CBS 525.71</strain>
    </source>
</reference>
<keyword evidence="2" id="KW-1185">Reference proteome</keyword>
<protein>
    <submittedName>
        <fullName evidence="1">Uncharacterized protein</fullName>
    </submittedName>
</protein>
<evidence type="ECO:0000313" key="1">
    <source>
        <dbReference type="EMBL" id="KAF2628301.1"/>
    </source>
</evidence>
<dbReference type="EMBL" id="MU006714">
    <property type="protein sequence ID" value="KAF2628301.1"/>
    <property type="molecule type" value="Genomic_DNA"/>
</dbReference>
<name>A0ACB6S2C0_9PLEO</name>
<organism evidence="1 2">
    <name type="scientific">Macroventuria anomochaeta</name>
    <dbReference type="NCBI Taxonomy" id="301207"/>
    <lineage>
        <taxon>Eukaryota</taxon>
        <taxon>Fungi</taxon>
        <taxon>Dikarya</taxon>
        <taxon>Ascomycota</taxon>
        <taxon>Pezizomycotina</taxon>
        <taxon>Dothideomycetes</taxon>
        <taxon>Pleosporomycetidae</taxon>
        <taxon>Pleosporales</taxon>
        <taxon>Pleosporineae</taxon>
        <taxon>Didymellaceae</taxon>
        <taxon>Macroventuria</taxon>
    </lineage>
</organism>